<name>A0A8S0YRY9_ARCPL</name>
<dbReference type="InterPro" id="IPR036865">
    <property type="entry name" value="CRAL-TRIO_dom_sf"/>
</dbReference>
<evidence type="ECO:0000259" key="1">
    <source>
        <dbReference type="PROSITE" id="PS50191"/>
    </source>
</evidence>
<dbReference type="AlphaFoldDB" id="A0A8S0YRY9"/>
<dbReference type="OrthoDB" id="7422178at2759"/>
<dbReference type="PANTHER" id="PTHR10174:SF222">
    <property type="entry name" value="GH10083P-RELATED"/>
    <property type="match status" value="1"/>
</dbReference>
<evidence type="ECO:0000313" key="3">
    <source>
        <dbReference type="Proteomes" id="UP000494106"/>
    </source>
</evidence>
<reference evidence="2 3" key="1">
    <citation type="submission" date="2020-04" db="EMBL/GenBank/DDBJ databases">
        <authorList>
            <person name="Wallbank WR R."/>
            <person name="Pardo Diaz C."/>
            <person name="Kozak K."/>
            <person name="Martin S."/>
            <person name="Jiggins C."/>
            <person name="Moest M."/>
            <person name="Warren A I."/>
            <person name="Byers J.R.P. K."/>
            <person name="Montejo-Kovacevich G."/>
            <person name="Yen C E."/>
        </authorList>
    </citation>
    <scope>NUCLEOTIDE SEQUENCE [LARGE SCALE GENOMIC DNA]</scope>
</reference>
<protein>
    <recommendedName>
        <fullName evidence="1">CRAL-TRIO domain-containing protein</fullName>
    </recommendedName>
</protein>
<gene>
    <name evidence="2" type="ORF">APLA_LOCUS914</name>
</gene>
<dbReference type="Proteomes" id="UP000494106">
    <property type="component" value="Unassembled WGS sequence"/>
</dbReference>
<feature type="domain" description="CRAL-TRIO" evidence="1">
    <location>
        <begin position="93"/>
        <end position="260"/>
    </location>
</feature>
<dbReference type="Gene3D" id="3.40.525.10">
    <property type="entry name" value="CRAL-TRIO lipid binding domain"/>
    <property type="match status" value="1"/>
</dbReference>
<sequence length="314" mass="36712">MERLSDTRVLKFRPNTLEVVRKDVDLDQPLRMTEALDILENWVKMQVHFTKRDFPRDYLETTLIAAKGLVERAKERLDKLCTFKTLMPEFFTVSDVREEFLPLQTIISTANLPRLTPEHYRVYLSKTVSEENLNSTILFTFYRYLTMISEYFKKFEYCAGFIVILDYSEVNILNLVTKINPMDLRKIITLMTEGYGMRIKGIHVITSSKMVDNLIGLLKQVFSEKLSARIRTHKSIEAIYEFVPKEIMPSDYGGEEKSLKDLHGDWIDTISSEEFLDHFKEMNKAKTNESYRQANKFNESYIGMPGSFRALSVD</sequence>
<dbReference type="PRINTS" id="PR00180">
    <property type="entry name" value="CRETINALDHBP"/>
</dbReference>
<comment type="caution">
    <text evidence="2">The sequence shown here is derived from an EMBL/GenBank/DDBJ whole genome shotgun (WGS) entry which is preliminary data.</text>
</comment>
<keyword evidence="3" id="KW-1185">Reference proteome</keyword>
<dbReference type="CDD" id="cd00170">
    <property type="entry name" value="SEC14"/>
    <property type="match status" value="1"/>
</dbReference>
<accession>A0A8S0YRY9</accession>
<proteinExistence type="predicted"/>
<dbReference type="PROSITE" id="PS50191">
    <property type="entry name" value="CRAL_TRIO"/>
    <property type="match status" value="1"/>
</dbReference>
<dbReference type="GO" id="GO:0016020">
    <property type="term" value="C:membrane"/>
    <property type="evidence" value="ECO:0007669"/>
    <property type="project" value="TreeGrafter"/>
</dbReference>
<dbReference type="Pfam" id="PF00650">
    <property type="entry name" value="CRAL_TRIO"/>
    <property type="match status" value="1"/>
</dbReference>
<dbReference type="InterPro" id="IPR001251">
    <property type="entry name" value="CRAL-TRIO_dom"/>
</dbReference>
<organism evidence="2 3">
    <name type="scientific">Arctia plantaginis</name>
    <name type="common">Wood tiger moth</name>
    <name type="synonym">Phalaena plantaginis</name>
    <dbReference type="NCBI Taxonomy" id="874455"/>
    <lineage>
        <taxon>Eukaryota</taxon>
        <taxon>Metazoa</taxon>
        <taxon>Ecdysozoa</taxon>
        <taxon>Arthropoda</taxon>
        <taxon>Hexapoda</taxon>
        <taxon>Insecta</taxon>
        <taxon>Pterygota</taxon>
        <taxon>Neoptera</taxon>
        <taxon>Endopterygota</taxon>
        <taxon>Lepidoptera</taxon>
        <taxon>Glossata</taxon>
        <taxon>Ditrysia</taxon>
        <taxon>Noctuoidea</taxon>
        <taxon>Erebidae</taxon>
        <taxon>Arctiinae</taxon>
        <taxon>Arctia</taxon>
    </lineage>
</organism>
<dbReference type="GO" id="GO:1902936">
    <property type="term" value="F:phosphatidylinositol bisphosphate binding"/>
    <property type="evidence" value="ECO:0007669"/>
    <property type="project" value="TreeGrafter"/>
</dbReference>
<dbReference type="EMBL" id="CADEBC010000083">
    <property type="protein sequence ID" value="CAB3222198.1"/>
    <property type="molecule type" value="Genomic_DNA"/>
</dbReference>
<dbReference type="SUPFAM" id="SSF52087">
    <property type="entry name" value="CRAL/TRIO domain"/>
    <property type="match status" value="1"/>
</dbReference>
<evidence type="ECO:0000313" key="2">
    <source>
        <dbReference type="EMBL" id="CAB3222198.1"/>
    </source>
</evidence>
<dbReference type="Gene3D" id="1.20.5.1200">
    <property type="entry name" value="Alpha-tocopherol transfer"/>
    <property type="match status" value="1"/>
</dbReference>
<dbReference type="PANTHER" id="PTHR10174">
    <property type="entry name" value="ALPHA-TOCOPHEROL TRANSFER PROTEIN-RELATED"/>
    <property type="match status" value="1"/>
</dbReference>